<gene>
    <name evidence="2" type="ORF">PSTG_11737</name>
</gene>
<feature type="region of interest" description="Disordered" evidence="1">
    <location>
        <begin position="32"/>
        <end position="57"/>
    </location>
</feature>
<evidence type="ECO:0000313" key="3">
    <source>
        <dbReference type="Proteomes" id="UP000054564"/>
    </source>
</evidence>
<dbReference type="PANTHER" id="PTHR33050">
    <property type="entry name" value="REVERSE TRANSCRIPTASE DOMAIN-CONTAINING PROTEIN"/>
    <property type="match status" value="1"/>
</dbReference>
<dbReference type="InterPro" id="IPR052055">
    <property type="entry name" value="Hepadnavirus_pol/RT"/>
</dbReference>
<sequence>MTNEDKGSPFSDEQKFIGFVWNGVAKTMRGQEGKRLMVGTDNTTTENSINNKKSRDVETNAEWSEIQKLLLSHHVDLVAKRVTSKDNKADALSRGLRSGQDVKHQVVIDMPNDLCTLIQQVVFCI</sequence>
<evidence type="ECO:0000256" key="1">
    <source>
        <dbReference type="SAM" id="MobiDB-lite"/>
    </source>
</evidence>
<keyword evidence="3" id="KW-1185">Reference proteome</keyword>
<protein>
    <submittedName>
        <fullName evidence="2">Uncharacterized protein</fullName>
    </submittedName>
</protein>
<dbReference type="Proteomes" id="UP000054564">
    <property type="component" value="Unassembled WGS sequence"/>
</dbReference>
<dbReference type="PANTHER" id="PTHR33050:SF7">
    <property type="entry name" value="RIBONUCLEASE H"/>
    <property type="match status" value="1"/>
</dbReference>
<dbReference type="EMBL" id="AJIL01000106">
    <property type="protein sequence ID" value="KNE94946.1"/>
    <property type="molecule type" value="Genomic_DNA"/>
</dbReference>
<dbReference type="AlphaFoldDB" id="A0A0L0V6X7"/>
<reference evidence="3" key="1">
    <citation type="submission" date="2014-03" db="EMBL/GenBank/DDBJ databases">
        <title>The Genome Sequence of Puccinia striiformis f. sp. tritici PST-78.</title>
        <authorList>
            <consortium name="The Broad Institute Genome Sequencing Platform"/>
            <person name="Cuomo C."/>
            <person name="Hulbert S."/>
            <person name="Chen X."/>
            <person name="Walker B."/>
            <person name="Young S.K."/>
            <person name="Zeng Q."/>
            <person name="Gargeya S."/>
            <person name="Fitzgerald M."/>
            <person name="Haas B."/>
            <person name="Abouelleil A."/>
            <person name="Alvarado L."/>
            <person name="Arachchi H.M."/>
            <person name="Berlin A.M."/>
            <person name="Chapman S.B."/>
            <person name="Goldberg J."/>
            <person name="Griggs A."/>
            <person name="Gujja S."/>
            <person name="Hansen M."/>
            <person name="Howarth C."/>
            <person name="Imamovic A."/>
            <person name="Larimer J."/>
            <person name="McCowan C."/>
            <person name="Montmayeur A."/>
            <person name="Murphy C."/>
            <person name="Neiman D."/>
            <person name="Pearson M."/>
            <person name="Priest M."/>
            <person name="Roberts A."/>
            <person name="Saif S."/>
            <person name="Shea T."/>
            <person name="Sisk P."/>
            <person name="Sykes S."/>
            <person name="Wortman J."/>
            <person name="Nusbaum C."/>
            <person name="Birren B."/>
        </authorList>
    </citation>
    <scope>NUCLEOTIDE SEQUENCE [LARGE SCALE GENOMIC DNA]</scope>
    <source>
        <strain evidence="3">race PST-78</strain>
    </source>
</reference>
<name>A0A0L0V6X7_9BASI</name>
<proteinExistence type="predicted"/>
<accession>A0A0L0V6X7</accession>
<dbReference type="OrthoDB" id="2506773at2759"/>
<comment type="caution">
    <text evidence="2">The sequence shown here is derived from an EMBL/GenBank/DDBJ whole genome shotgun (WGS) entry which is preliminary data.</text>
</comment>
<organism evidence="2 3">
    <name type="scientific">Puccinia striiformis f. sp. tritici PST-78</name>
    <dbReference type="NCBI Taxonomy" id="1165861"/>
    <lineage>
        <taxon>Eukaryota</taxon>
        <taxon>Fungi</taxon>
        <taxon>Dikarya</taxon>
        <taxon>Basidiomycota</taxon>
        <taxon>Pucciniomycotina</taxon>
        <taxon>Pucciniomycetes</taxon>
        <taxon>Pucciniales</taxon>
        <taxon>Pucciniaceae</taxon>
        <taxon>Puccinia</taxon>
    </lineage>
</organism>
<evidence type="ECO:0000313" key="2">
    <source>
        <dbReference type="EMBL" id="KNE94946.1"/>
    </source>
</evidence>
<feature type="compositionally biased region" description="Polar residues" evidence="1">
    <location>
        <begin position="40"/>
        <end position="51"/>
    </location>
</feature>